<feature type="region of interest" description="Disordered" evidence="2">
    <location>
        <begin position="1280"/>
        <end position="1349"/>
    </location>
</feature>
<organism evidence="5 6">
    <name type="scientific">Chlamydomonas incerta</name>
    <dbReference type="NCBI Taxonomy" id="51695"/>
    <lineage>
        <taxon>Eukaryota</taxon>
        <taxon>Viridiplantae</taxon>
        <taxon>Chlorophyta</taxon>
        <taxon>core chlorophytes</taxon>
        <taxon>Chlorophyceae</taxon>
        <taxon>CS clade</taxon>
        <taxon>Chlamydomonadales</taxon>
        <taxon>Chlamydomonadaceae</taxon>
        <taxon>Chlamydomonas</taxon>
    </lineage>
</organism>
<comment type="caution">
    <text evidence="5">The sequence shown here is derived from an EMBL/GenBank/DDBJ whole genome shotgun (WGS) entry which is preliminary data.</text>
</comment>
<gene>
    <name evidence="5" type="ORF">HXX76_009676</name>
</gene>
<feature type="compositionally biased region" description="Pro residues" evidence="2">
    <location>
        <begin position="717"/>
        <end position="730"/>
    </location>
</feature>
<dbReference type="Pfam" id="PF07714">
    <property type="entry name" value="PK_Tyr_Ser-Thr"/>
    <property type="match status" value="1"/>
</dbReference>
<keyword evidence="3" id="KW-1133">Transmembrane helix</keyword>
<proteinExistence type="predicted"/>
<feature type="region of interest" description="Disordered" evidence="2">
    <location>
        <begin position="866"/>
        <end position="916"/>
    </location>
</feature>
<feature type="compositionally biased region" description="Low complexity" evidence="2">
    <location>
        <begin position="1080"/>
        <end position="1094"/>
    </location>
</feature>
<dbReference type="GO" id="GO:0007165">
    <property type="term" value="P:signal transduction"/>
    <property type="evidence" value="ECO:0007669"/>
    <property type="project" value="TreeGrafter"/>
</dbReference>
<evidence type="ECO:0000313" key="5">
    <source>
        <dbReference type="EMBL" id="KAG2431146.1"/>
    </source>
</evidence>
<reference evidence="5" key="1">
    <citation type="journal article" date="2020" name="bioRxiv">
        <title>Comparative genomics of Chlamydomonas.</title>
        <authorList>
            <person name="Craig R.J."/>
            <person name="Hasan A.R."/>
            <person name="Ness R.W."/>
            <person name="Keightley P.D."/>
        </authorList>
    </citation>
    <scope>NUCLEOTIDE SEQUENCE</scope>
    <source>
        <strain evidence="5">SAG 7.73</strain>
    </source>
</reference>
<feature type="compositionally biased region" description="Low complexity" evidence="2">
    <location>
        <begin position="898"/>
        <end position="907"/>
    </location>
</feature>
<accession>A0A835SSP1</accession>
<feature type="compositionally biased region" description="Pro residues" evidence="2">
    <location>
        <begin position="866"/>
        <end position="879"/>
    </location>
</feature>
<dbReference type="InterPro" id="IPR008266">
    <property type="entry name" value="Tyr_kinase_AS"/>
</dbReference>
<evidence type="ECO:0000256" key="2">
    <source>
        <dbReference type="SAM" id="MobiDB-lite"/>
    </source>
</evidence>
<feature type="compositionally biased region" description="Gly residues" evidence="2">
    <location>
        <begin position="2796"/>
        <end position="2806"/>
    </location>
</feature>
<sequence length="2923" mass="283747">MGGAVPPGLLNSSFSAPSVPPFTALTWWRLADQLDLQGPALALTAGQTLSLASLSLLLADVIEPLGRGPLLGELGLPALAGLAAGAALELRNVTLVLAAVDLRAALASMCRVDSWPYSPGVSIANGQIQISDFTSAPPGGGRVRWRDVVITTAAAASGGGGGGGGLPPPWPCAAAGVSRGAQLGGGAGGLLPGLLASSTGAVFVSLARDVALPADGSWAPVELPAGRLLVLLGDPDRSAAGSPLVLDLSGIAAAWTAPRRPLVQTGLGEDGSAVSMSPDSGIPGVELVYGTEPAAPLAAAPYEVAEYGVARLYDLLLLNLPAARRPAAEWALMATAVGSFGVSWAVDMVGQLLPPALRLVRCGLVAPDGEVAFLTRAARNATEAALVPGYLALAEAPRTVVSADLAGRLQLTSLAYYGQERTQVVSMTNATLLPATTYAGLAGAAPLLPETRVWPPLQLQPSRRVANQYGPLGLAVSPSLALAQELIEQCGSPPGGASQILITSPDDRSVWPLARAQPFRVVPPPAAGGAAAAADGCVVGAYPAALAGGRRTFVDLKGALRRLNLAAPITLRGLVLYNLGPGGAYPLVRPADAAPGDAAAALPPAPAPPYAADRQWVNSSLPLWYFDVARSDADLRYTPDGADGADGADGGGGGAAVTLPPRLVLDNVTLVLPSEAEWRALAAALLLVHQPDALGRHRHAQHHRHHHRRHLLQTASPKPPAPAPSPPLATEPPAEEPLTPPSPPSPPAPPSPPSPPPPALSPPPPPPSPPLSAAALNDMLAFANASKPGAYNYAARTLTLAVARHYGWAGTNVTITCRMPPDAPAAAVASAAALPYAPLSLPYQELADMNVDVVVGWGVPPPMPASPPPAAPPSPPRPPNASANAGAGPAFASPPPSSLAEAANGGAADTGGGSSDSKPAWVLPVVATVVTFFGVLAIVAVVTAVLVIRMRKQRKAEEAEAEKQAKEAEAAAAAVFAAAAAANGGEGGGGRRKRRSEAGSRAGSIAGSVAGSKAASRQPSKRDLAAAGASTAATVGSAHHGREGSIAIVLDTDLDAVSDGAGDSFISRAANSFRATRDLLLGRGSGRPSSRLGSPLPPGSGEGTPTTARGRRGASGDGTPNGGGGGAAAAGGGTAALLAALASSTRFGSGRRSPAYRGSANGMVPASGGGTAAVGGGAVGGVSVSSMAAAALGSPLTSGTSRFATGPASGRMLASSSGAVGGLSGKNSTDGGGIGGAAGGVGGAASRKSLADAALLGEPAAAAVARVYRSYVGAVIVKAQQQSRKDKDKAKDADAKLENRDSKDAAHTLSHNPNHGRPGDKEGAGVGAADTGEVEEGRATPPLPTAGSRDSAAAVPVAVSVAAASAAVAAATGPSSMGLATGASLHFDGPNSGAFMTSAAAHAAAVATSGAASPAGAVSPAPSAKLMMTLPSSSALLATASSAAAAAAPEARFATAPLDAEDEVLFLREMDAYLHGFRAAVTRTLPALGDLGGGEEGSDEDSEPPAGNKDGKDGKGKDGKDKGKDGKEDKGKKDKDKKDKKDKKAGKDKADDDKADSKQADEGKPGRSKSAPGSDAEAVDDGDNDDGDEEDDLAELRPSAMALVPAAAAAASRKRGGAAGSGGGGGGRAAADKWDLPRLMRSLQAELRCSGVLASIQIQDVIDVGRPGPAFGSGSGLAAGGSSKALLLPGSGRSKAREPGRAVYRGLWRGQQVAVKTRVDTLSGGREGRARLRAVLESATTMGLSHPHIVSTYLYDMRVLGPLDSGGGGGGSGTTSAAGSRRSLLRSESGASAAGAAGAAAAAAAAANGGGGGTPGSQLVREVTKLYLVQELCTGGSLRAALQEGVAGCVLAGGLFRLLALRLALDAALGVRQLHACRLVHGDLRPENVLLVAGPRAGAPGGGHHGHSPAPLLPTPSMQRPPHFLESPLTATASGPGPSGGRGAVDSPGPGRGLGSPMTHASSARNIGGGGGGDRPSPFGARLMDSPIGGGPRNLDSPGLFPIRQLDSPVLPGSGATSPRPERASLPNGEGAEGAAAAAAAAAATAAATIKAAAARAVAARAAAEHDASLGPPGDLVPGGRPSTSPSGAAAAAAAALPGAGSAEVAAKAVTPTHLPKPDSPTLGLPPAAGLAAVAVASTSRAGPPHLDSPGITLSGAIPAAAAAALGSPVLGGGGAAATTGGGFGGAGGGAASRLAGGPSFRTSANGRLNSPVLGSGFGGGGAAAARLQASPSPLGDPSAQLQVTAKIADFGLAAPPPSAGAASEAARRMAAAAVTSYTAPEVAAAAAASSSSSHASSPAPPALTQRGDVWSFGILLLELYYGVGLDDCRRLYNSLQLEAGGRTGKPLEALLIEDMLSRPETRPYAQLAAECLSRDPRRRPDFVQIVSRLQAIYATASVLALAKATRRSSAMGAAPAAATAAANGGGGSGGGAASSHGLLRPTNSGDPGTSAGGGAGSAAAAAAVESLGVRSCSVKQISLSGAAAGGGGASPGPANGSPSVSRASSSFRIRPVPMPPGGAATAAPAGGMPGPSRLSGTGIALETRTSIGGASPGGGATPGSGGGVTSRRTSLSGLMDGAGAAVSPSAATAAALSRRAIAGFDVTDDDRGASDSDGGGGGGAGSGRYGRHLHAATVSGALGGGGGGAGLAGGRSRHRLSTLGDLGTLAERSSAGSGADGDVVTANGGLEASLGGGGGAAAGGIGRYGRPVTSSGGAVGDVGPKGRASLGGGRSTGPSMAALLASGGSTGGGGGHSESGGVLQRADSNGGIGRFKLSLSGQASPSAAAVAPLPLAGGSASGGGGGSDGGSRRSFATSNGGGSGAASVPAAATSSSRLSIGGLAAASGDEPRRNSLSGAKPPAPPPPSGSMQNLLATAALAAGERRRVSGSGLVSRRASGSNLAVVGYADGSVEVAPGSAFSRAQI</sequence>
<feature type="compositionally biased region" description="Low complexity" evidence="2">
    <location>
        <begin position="2566"/>
        <end position="2580"/>
    </location>
</feature>
<dbReference type="GO" id="GO:0004672">
    <property type="term" value="F:protein kinase activity"/>
    <property type="evidence" value="ECO:0007669"/>
    <property type="project" value="InterPro"/>
</dbReference>
<evidence type="ECO:0000313" key="6">
    <source>
        <dbReference type="Proteomes" id="UP000650467"/>
    </source>
</evidence>
<keyword evidence="3" id="KW-0472">Membrane</keyword>
<feature type="compositionally biased region" description="Low complexity" evidence="2">
    <location>
        <begin position="2492"/>
        <end position="2507"/>
    </location>
</feature>
<dbReference type="PROSITE" id="PS50011">
    <property type="entry name" value="PROTEIN_KINASE_DOM"/>
    <property type="match status" value="1"/>
</dbReference>
<feature type="transmembrane region" description="Helical" evidence="3">
    <location>
        <begin position="921"/>
        <end position="948"/>
    </location>
</feature>
<feature type="region of interest" description="Disordered" evidence="2">
    <location>
        <begin position="2796"/>
        <end position="2828"/>
    </location>
</feature>
<name>A0A835SSP1_CHLIN</name>
<feature type="compositionally biased region" description="Gly residues" evidence="2">
    <location>
        <begin position="2551"/>
        <end position="2565"/>
    </location>
</feature>
<dbReference type="OrthoDB" id="550519at2759"/>
<feature type="region of interest" description="Disordered" evidence="2">
    <location>
        <begin position="1896"/>
        <end position="2031"/>
    </location>
</feature>
<feature type="region of interest" description="Disordered" evidence="2">
    <location>
        <begin position="2603"/>
        <end position="2625"/>
    </location>
</feature>
<dbReference type="Gene3D" id="1.10.510.10">
    <property type="entry name" value="Transferase(Phosphotransferase) domain 1"/>
    <property type="match status" value="2"/>
</dbReference>
<feature type="compositionally biased region" description="Gly residues" evidence="2">
    <location>
        <begin position="2424"/>
        <end position="2433"/>
    </location>
</feature>
<feature type="region of interest" description="Disordered" evidence="2">
    <location>
        <begin position="2483"/>
        <end position="2580"/>
    </location>
</feature>
<feature type="compositionally biased region" description="Gly residues" evidence="2">
    <location>
        <begin position="2745"/>
        <end position="2755"/>
    </location>
</feature>
<dbReference type="InterPro" id="IPR050167">
    <property type="entry name" value="Ser_Thr_protein_kinase"/>
</dbReference>
<dbReference type="SUPFAM" id="SSF56112">
    <property type="entry name" value="Protein kinase-like (PK-like)"/>
    <property type="match status" value="1"/>
</dbReference>
<feature type="compositionally biased region" description="Low complexity" evidence="2">
    <location>
        <begin position="880"/>
        <end position="891"/>
    </location>
</feature>
<feature type="compositionally biased region" description="Basic residues" evidence="2">
    <location>
        <begin position="696"/>
        <end position="711"/>
    </location>
</feature>
<feature type="region of interest" description="Disordered" evidence="2">
    <location>
        <begin position="2712"/>
        <end position="2764"/>
    </location>
</feature>
<feature type="compositionally biased region" description="Low complexity" evidence="2">
    <location>
        <begin position="2518"/>
        <end position="2527"/>
    </location>
</feature>
<dbReference type="PANTHER" id="PTHR23257">
    <property type="entry name" value="SERINE-THREONINE PROTEIN KINASE"/>
    <property type="match status" value="1"/>
</dbReference>
<feature type="compositionally biased region" description="Gly residues" evidence="2">
    <location>
        <begin position="1113"/>
        <end position="1129"/>
    </location>
</feature>
<feature type="region of interest" description="Disordered" evidence="2">
    <location>
        <begin position="982"/>
        <end position="1027"/>
    </location>
</feature>
<evidence type="ECO:0000256" key="3">
    <source>
        <dbReference type="SAM" id="Phobius"/>
    </source>
</evidence>
<feature type="compositionally biased region" description="Pro residues" evidence="2">
    <location>
        <begin position="738"/>
        <end position="770"/>
    </location>
</feature>
<dbReference type="GO" id="GO:0005524">
    <property type="term" value="F:ATP binding"/>
    <property type="evidence" value="ECO:0007669"/>
    <property type="project" value="InterPro"/>
</dbReference>
<feature type="compositionally biased region" description="Gly residues" evidence="2">
    <location>
        <begin position="2614"/>
        <end position="2625"/>
    </location>
</feature>
<feature type="region of interest" description="Disordered" evidence="2">
    <location>
        <begin position="1080"/>
        <end position="1129"/>
    </location>
</feature>
<feature type="compositionally biased region" description="Basic and acidic residues" evidence="2">
    <location>
        <begin position="1509"/>
        <end position="1539"/>
    </location>
</feature>
<dbReference type="Proteomes" id="UP000650467">
    <property type="component" value="Unassembled WGS sequence"/>
</dbReference>
<feature type="region of interest" description="Disordered" evidence="2">
    <location>
        <begin position="2841"/>
        <end position="2869"/>
    </location>
</feature>
<dbReference type="SMART" id="SM00220">
    <property type="entry name" value="S_TKc"/>
    <property type="match status" value="1"/>
</dbReference>
<feature type="coiled-coil region" evidence="1">
    <location>
        <begin position="947"/>
        <end position="974"/>
    </location>
</feature>
<dbReference type="EMBL" id="JAEHOC010000025">
    <property type="protein sequence ID" value="KAG2431146.1"/>
    <property type="molecule type" value="Genomic_DNA"/>
</dbReference>
<feature type="compositionally biased region" description="Basic and acidic residues" evidence="2">
    <location>
        <begin position="1283"/>
        <end position="1306"/>
    </location>
</feature>
<feature type="compositionally biased region" description="Low complexity" evidence="2">
    <location>
        <begin position="999"/>
        <end position="1017"/>
    </location>
</feature>
<feature type="region of interest" description="Disordered" evidence="2">
    <location>
        <begin position="2066"/>
        <end position="2092"/>
    </location>
</feature>
<protein>
    <recommendedName>
        <fullName evidence="4">Protein kinase domain-containing protein</fullName>
    </recommendedName>
</protein>
<dbReference type="GO" id="GO:0005737">
    <property type="term" value="C:cytoplasm"/>
    <property type="evidence" value="ECO:0007669"/>
    <property type="project" value="TreeGrafter"/>
</dbReference>
<evidence type="ECO:0000259" key="4">
    <source>
        <dbReference type="PROSITE" id="PS50011"/>
    </source>
</evidence>
<feature type="region of interest" description="Disordered" evidence="2">
    <location>
        <begin position="1489"/>
        <end position="1591"/>
    </location>
</feature>
<keyword evidence="6" id="KW-1185">Reference proteome</keyword>
<feature type="region of interest" description="Disordered" evidence="2">
    <location>
        <begin position="696"/>
        <end position="771"/>
    </location>
</feature>
<feature type="region of interest" description="Disordered" evidence="2">
    <location>
        <begin position="2420"/>
        <end position="2457"/>
    </location>
</feature>
<keyword evidence="3" id="KW-0812">Transmembrane</keyword>
<feature type="compositionally biased region" description="Acidic residues" evidence="2">
    <location>
        <begin position="1577"/>
        <end position="1591"/>
    </location>
</feature>
<evidence type="ECO:0000256" key="1">
    <source>
        <dbReference type="SAM" id="Coils"/>
    </source>
</evidence>
<feature type="compositionally biased region" description="Low complexity" evidence="2">
    <location>
        <begin position="2078"/>
        <end position="2092"/>
    </location>
</feature>
<feature type="compositionally biased region" description="Basic and acidic residues" evidence="2">
    <location>
        <begin position="1545"/>
        <end position="1565"/>
    </location>
</feature>
<dbReference type="InterPro" id="IPR001245">
    <property type="entry name" value="Ser-Thr/Tyr_kinase_cat_dom"/>
</dbReference>
<dbReference type="InterPro" id="IPR000719">
    <property type="entry name" value="Prot_kinase_dom"/>
</dbReference>
<dbReference type="PRINTS" id="PR01217">
    <property type="entry name" value="PRICHEXTENSN"/>
</dbReference>
<keyword evidence="1" id="KW-0175">Coiled coil</keyword>
<dbReference type="PROSITE" id="PS00109">
    <property type="entry name" value="PROTEIN_KINASE_TYR"/>
    <property type="match status" value="1"/>
</dbReference>
<feature type="domain" description="Protein kinase" evidence="4">
    <location>
        <begin position="1671"/>
        <end position="2394"/>
    </location>
</feature>
<dbReference type="InterPro" id="IPR011009">
    <property type="entry name" value="Kinase-like_dom_sf"/>
</dbReference>